<keyword evidence="8" id="KW-1185">Reference proteome</keyword>
<organism evidence="7 8">
    <name type="scientific">Iningainema tapete BLCC-T55</name>
    <dbReference type="NCBI Taxonomy" id="2748662"/>
    <lineage>
        <taxon>Bacteria</taxon>
        <taxon>Bacillati</taxon>
        <taxon>Cyanobacteriota</taxon>
        <taxon>Cyanophyceae</taxon>
        <taxon>Nostocales</taxon>
        <taxon>Scytonemataceae</taxon>
        <taxon>Iningainema tapete</taxon>
    </lineage>
</organism>
<reference evidence="7" key="1">
    <citation type="submission" date="2020-09" db="EMBL/GenBank/DDBJ databases">
        <title>Iningainema tapete sp. nov. (Scytonemataceae, Cyanobacteria) from greenhouses in central Florida (USA) produces two types of nodularin with biosynthetic potential for microcystin-LR and anabaenopeptins.</title>
        <authorList>
            <person name="Berthold D.E."/>
            <person name="Lefler F.W."/>
            <person name="Huang I.-S."/>
            <person name="Abdulla H."/>
            <person name="Zimba P.V."/>
            <person name="Laughinghouse H.D. IV."/>
        </authorList>
    </citation>
    <scope>NUCLEOTIDE SEQUENCE</scope>
    <source>
        <strain evidence="7">BLCCT55</strain>
    </source>
</reference>
<dbReference type="AlphaFoldDB" id="A0A8J6XPE2"/>
<dbReference type="SUPFAM" id="SSF54001">
    <property type="entry name" value="Cysteine proteinases"/>
    <property type="match status" value="1"/>
</dbReference>
<proteinExistence type="inferred from homology"/>
<dbReference type="Proteomes" id="UP000629098">
    <property type="component" value="Unassembled WGS sequence"/>
</dbReference>
<dbReference type="InterPro" id="IPR038765">
    <property type="entry name" value="Papain-like_cys_pep_sf"/>
</dbReference>
<evidence type="ECO:0000313" key="8">
    <source>
        <dbReference type="Proteomes" id="UP000629098"/>
    </source>
</evidence>
<evidence type="ECO:0000256" key="4">
    <source>
        <dbReference type="ARBA" id="ARBA00022807"/>
    </source>
</evidence>
<keyword evidence="2 5" id="KW-0645">Protease</keyword>
<feature type="active site" evidence="5">
    <location>
        <position position="437"/>
    </location>
</feature>
<dbReference type="InterPro" id="IPR022684">
    <property type="entry name" value="Calpain_cysteine_protease"/>
</dbReference>
<dbReference type="RefSeq" id="WP_190835880.1">
    <property type="nucleotide sequence ID" value="NZ_CAWPPI010000098.1"/>
</dbReference>
<gene>
    <name evidence="7" type="ORF">ICL16_33485</name>
</gene>
<protein>
    <submittedName>
        <fullName evidence="7">Pre-peptidase C-terminal domain-containing protein</fullName>
    </submittedName>
</protein>
<evidence type="ECO:0000256" key="2">
    <source>
        <dbReference type="ARBA" id="ARBA00022670"/>
    </source>
</evidence>
<dbReference type="Pfam" id="PF00648">
    <property type="entry name" value="Peptidase_C2"/>
    <property type="match status" value="1"/>
</dbReference>
<accession>A0A8J6XPE2</accession>
<evidence type="ECO:0000259" key="6">
    <source>
        <dbReference type="PROSITE" id="PS50203"/>
    </source>
</evidence>
<dbReference type="InterPro" id="IPR007280">
    <property type="entry name" value="Peptidase_C_arc/bac"/>
</dbReference>
<dbReference type="SMART" id="SM00230">
    <property type="entry name" value="CysPc"/>
    <property type="match status" value="1"/>
</dbReference>
<feature type="active site" evidence="5">
    <location>
        <position position="263"/>
    </location>
</feature>
<dbReference type="Gene3D" id="2.60.120.380">
    <property type="match status" value="1"/>
</dbReference>
<dbReference type="GO" id="GO:0006508">
    <property type="term" value="P:proteolysis"/>
    <property type="evidence" value="ECO:0007669"/>
    <property type="project" value="UniProtKB-KW"/>
</dbReference>
<evidence type="ECO:0000313" key="7">
    <source>
        <dbReference type="EMBL" id="MBD2776831.1"/>
    </source>
</evidence>
<feature type="active site" evidence="5">
    <location>
        <position position="419"/>
    </location>
</feature>
<evidence type="ECO:0000256" key="1">
    <source>
        <dbReference type="ARBA" id="ARBA00007623"/>
    </source>
</evidence>
<evidence type="ECO:0000256" key="3">
    <source>
        <dbReference type="ARBA" id="ARBA00022801"/>
    </source>
</evidence>
<comment type="caution">
    <text evidence="7">The sequence shown here is derived from an EMBL/GenBank/DDBJ whole genome shotgun (WGS) entry which is preliminary data.</text>
</comment>
<sequence length="472" mass="52350">MPVDYAGNSLGTARIINVTNSSQVFTDYISRIDSNDYYKFSLTGRSSFNLVLNGLTDNVDVRLLNDNGSVIASSTNQRRNAEYVNSTLNAGNYYIQVYRVQDANTYYNLKVSSSASLDWFEQNIQDTGIRAAARSRFADNMIDRNDMIAILRDAKDYGVVDGTELKDLRTLVSNASYLKIPEYVRVLAHKVVNSDPANQKYQGNTLGNLSVGSSDRQMENLINKWFLGGDRPQTPYTYQYASGSLFQNGVSYSDVKQGDMNDCYLLTGLAATASSSPSKIESMFINNGDNTFTVRFYNKGVADYVTVDRYLPTTAQGYFVYANKGDYYNHSSNELWVALAEKAYAQLNESGWIYRDNTNSYNGIGNGGYVNDALAQITGYSTSFGNPINFSAIVNAVNSGQLIGLSTKSNTAQNIVSNHAYALLGYNPASQQFTLFNPWGINNNSTKPGIVQLNWSEIQTSFNYWDGTINRA</sequence>
<dbReference type="PANTHER" id="PTHR10183">
    <property type="entry name" value="CALPAIN"/>
    <property type="match status" value="1"/>
</dbReference>
<keyword evidence="3 5" id="KW-0378">Hydrolase</keyword>
<feature type="domain" description="Calpain catalytic" evidence="6">
    <location>
        <begin position="231"/>
        <end position="472"/>
    </location>
</feature>
<name>A0A8J6XPE2_9CYAN</name>
<dbReference type="SUPFAM" id="SSF89260">
    <property type="entry name" value="Collagen-binding domain"/>
    <property type="match status" value="1"/>
</dbReference>
<dbReference type="EMBL" id="JACXAE010000098">
    <property type="protein sequence ID" value="MBD2776831.1"/>
    <property type="molecule type" value="Genomic_DNA"/>
</dbReference>
<dbReference type="Pfam" id="PF04151">
    <property type="entry name" value="PPC"/>
    <property type="match status" value="1"/>
</dbReference>
<dbReference type="InterPro" id="IPR001300">
    <property type="entry name" value="Peptidase_C2_calpain_cat"/>
</dbReference>
<dbReference type="PANTHER" id="PTHR10183:SF379">
    <property type="entry name" value="CALPAIN-5"/>
    <property type="match status" value="1"/>
</dbReference>
<dbReference type="PROSITE" id="PS50203">
    <property type="entry name" value="CALPAIN_CAT"/>
    <property type="match status" value="1"/>
</dbReference>
<evidence type="ECO:0000256" key="5">
    <source>
        <dbReference type="PROSITE-ProRule" id="PRU00239"/>
    </source>
</evidence>
<keyword evidence="4 5" id="KW-0788">Thiol protease</keyword>
<dbReference type="GO" id="GO:0004198">
    <property type="term" value="F:calcium-dependent cysteine-type endopeptidase activity"/>
    <property type="evidence" value="ECO:0007669"/>
    <property type="project" value="InterPro"/>
</dbReference>
<comment type="similarity">
    <text evidence="1">Belongs to the peptidase C2 family.</text>
</comment>